<protein>
    <submittedName>
        <fullName evidence="2">RIN4, pathogenic type III effector avirulence factor Avr cleavage site</fullName>
    </submittedName>
</protein>
<gene>
    <name evidence="2" type="ORF">RJ641_007623</name>
</gene>
<feature type="non-terminal residue" evidence="2">
    <location>
        <position position="1"/>
    </location>
</feature>
<organism evidence="2 3">
    <name type="scientific">Dillenia turbinata</name>
    <dbReference type="NCBI Taxonomy" id="194707"/>
    <lineage>
        <taxon>Eukaryota</taxon>
        <taxon>Viridiplantae</taxon>
        <taxon>Streptophyta</taxon>
        <taxon>Embryophyta</taxon>
        <taxon>Tracheophyta</taxon>
        <taxon>Spermatophyta</taxon>
        <taxon>Magnoliopsida</taxon>
        <taxon>eudicotyledons</taxon>
        <taxon>Gunneridae</taxon>
        <taxon>Pentapetalae</taxon>
        <taxon>Dilleniales</taxon>
        <taxon>Dilleniaceae</taxon>
        <taxon>Dillenia</taxon>
    </lineage>
</organism>
<dbReference type="InterPro" id="IPR008700">
    <property type="entry name" value="TypeIII_avirulence_cleave"/>
</dbReference>
<reference evidence="2 3" key="1">
    <citation type="submission" date="2023-12" db="EMBL/GenBank/DDBJ databases">
        <title>A high-quality genome assembly for Dillenia turbinata (Dilleniales).</title>
        <authorList>
            <person name="Chanderbali A."/>
        </authorList>
    </citation>
    <scope>NUCLEOTIDE SEQUENCE [LARGE SCALE GENOMIC DNA]</scope>
    <source>
        <strain evidence="2">LSX21</strain>
        <tissue evidence="2">Leaf</tissue>
    </source>
</reference>
<evidence type="ECO:0000313" key="3">
    <source>
        <dbReference type="Proteomes" id="UP001370490"/>
    </source>
</evidence>
<proteinExistence type="predicted"/>
<dbReference type="PANTHER" id="PTHR33882">
    <property type="entry name" value="PATHOGENIC TYPE III EFFECTOR AVIRULENCE FACTOR AVR AVRRPT-CLEAVAGE: CLEAVAGE SITE PROTEIN"/>
    <property type="match status" value="1"/>
</dbReference>
<dbReference type="AlphaFoldDB" id="A0AAN8Z479"/>
<name>A0AAN8Z479_9MAGN</name>
<dbReference type="EMBL" id="JBAMMX010000015">
    <property type="protein sequence ID" value="KAK6925904.1"/>
    <property type="molecule type" value="Genomic_DNA"/>
</dbReference>
<feature type="domain" description="RIN4 pathogenic type III effector avirulence factor Avr cleavage site" evidence="1">
    <location>
        <begin position="4"/>
        <end position="35"/>
    </location>
</feature>
<dbReference type="Proteomes" id="UP001370490">
    <property type="component" value="Unassembled WGS sequence"/>
</dbReference>
<sequence length="82" mass="9400">ENGWKGVPKFGAWDKKAPEETNYTMVFSQARSNRKQQKSDIRFLSMGSSQDLNASSPRSLEDNSVMIKKKRVLTYINCCIRP</sequence>
<dbReference type="Pfam" id="PF05627">
    <property type="entry name" value="AvrRpt-cleavage"/>
    <property type="match status" value="1"/>
</dbReference>
<accession>A0AAN8Z479</accession>
<dbReference type="PANTHER" id="PTHR33882:SF11">
    <property type="entry name" value="RPM1-INTERACTING PROTEIN 4 (RIN4) FAMILY PROTEIN"/>
    <property type="match status" value="1"/>
</dbReference>
<comment type="caution">
    <text evidence="2">The sequence shown here is derived from an EMBL/GenBank/DDBJ whole genome shotgun (WGS) entry which is preliminary data.</text>
</comment>
<keyword evidence="3" id="KW-1185">Reference proteome</keyword>
<evidence type="ECO:0000259" key="1">
    <source>
        <dbReference type="Pfam" id="PF05627"/>
    </source>
</evidence>
<evidence type="ECO:0000313" key="2">
    <source>
        <dbReference type="EMBL" id="KAK6925904.1"/>
    </source>
</evidence>